<comment type="function">
    <text evidence="2">Ferredoxins are iron-sulfur proteins that transfer electrons in a wide variety of metabolic reactions.</text>
</comment>
<evidence type="ECO:0000256" key="5">
    <source>
        <dbReference type="ARBA" id="ARBA00022723"/>
    </source>
</evidence>
<gene>
    <name evidence="9" type="ORF">LG34_03050</name>
</gene>
<protein>
    <recommendedName>
        <fullName evidence="3">Ferredoxin</fullName>
    </recommendedName>
</protein>
<dbReference type="PROSITE" id="PS00198">
    <property type="entry name" value="4FE4S_FER_1"/>
    <property type="match status" value="2"/>
</dbReference>
<proteinExistence type="predicted"/>
<dbReference type="PROSITE" id="PS51379">
    <property type="entry name" value="4FE4S_FER_2"/>
    <property type="match status" value="4"/>
</dbReference>
<evidence type="ECO:0000259" key="8">
    <source>
        <dbReference type="PROSITE" id="PS51379"/>
    </source>
</evidence>
<name>A0A2V1JYJ1_EUBRA</name>
<dbReference type="Pfam" id="PF13187">
    <property type="entry name" value="Fer4_9"/>
    <property type="match status" value="1"/>
</dbReference>
<feature type="domain" description="4Fe-4S ferredoxin-type" evidence="8">
    <location>
        <begin position="122"/>
        <end position="151"/>
    </location>
</feature>
<evidence type="ECO:0000256" key="2">
    <source>
        <dbReference type="ARBA" id="ARBA00003532"/>
    </source>
</evidence>
<dbReference type="RefSeq" id="WP_109214799.1">
    <property type="nucleotide sequence ID" value="NZ_CAJLEE010000009.1"/>
</dbReference>
<dbReference type="EMBL" id="JRFU01000028">
    <property type="protein sequence ID" value="PWE87618.1"/>
    <property type="molecule type" value="Genomic_DNA"/>
</dbReference>
<keyword evidence="7" id="KW-0411">Iron-sulfur</keyword>
<dbReference type="PANTHER" id="PTHR24960:SF79">
    <property type="entry name" value="PHOTOSYSTEM I IRON-SULFUR CENTER"/>
    <property type="match status" value="1"/>
</dbReference>
<evidence type="ECO:0000256" key="1">
    <source>
        <dbReference type="ARBA" id="ARBA00001966"/>
    </source>
</evidence>
<comment type="cofactor">
    <cofactor evidence="1">
        <name>[4Fe-4S] cluster</name>
        <dbReference type="ChEBI" id="CHEBI:49883"/>
    </cofactor>
</comment>
<evidence type="ECO:0000313" key="10">
    <source>
        <dbReference type="Proteomes" id="UP000245288"/>
    </source>
</evidence>
<feature type="domain" description="4Fe-4S ferredoxin-type" evidence="8">
    <location>
        <begin position="47"/>
        <end position="76"/>
    </location>
</feature>
<dbReference type="Proteomes" id="UP000245288">
    <property type="component" value="Unassembled WGS sequence"/>
</dbReference>
<evidence type="ECO:0000256" key="4">
    <source>
        <dbReference type="ARBA" id="ARBA00022485"/>
    </source>
</evidence>
<feature type="domain" description="4Fe-4S ferredoxin-type" evidence="8">
    <location>
        <begin position="90"/>
        <end position="121"/>
    </location>
</feature>
<sequence length="154" mass="16787">MKKRIRKFAYVACNGGEHNHNCQYGCIGCGACVEACRKNAVSINAQGVAEIDRDNCVGCRLCEKACPQQIIHMHNVGEPFLVRCSNRDMGAPARNACDVSCIGCGLCHRSCPSEAIQIEDNCAVIYEADCLSCGNCVVKCPRNAIVDIREFIKK</sequence>
<evidence type="ECO:0000256" key="6">
    <source>
        <dbReference type="ARBA" id="ARBA00023004"/>
    </source>
</evidence>
<feature type="domain" description="4Fe-4S ferredoxin-type" evidence="8">
    <location>
        <begin position="16"/>
        <end position="46"/>
    </location>
</feature>
<dbReference type="Gene3D" id="3.30.70.20">
    <property type="match status" value="2"/>
</dbReference>
<accession>A0A2V1JYJ1</accession>
<organism evidence="9 10">
    <name type="scientific">Eubacterium ramulus</name>
    <dbReference type="NCBI Taxonomy" id="39490"/>
    <lineage>
        <taxon>Bacteria</taxon>
        <taxon>Bacillati</taxon>
        <taxon>Bacillota</taxon>
        <taxon>Clostridia</taxon>
        <taxon>Eubacteriales</taxon>
        <taxon>Eubacteriaceae</taxon>
        <taxon>Eubacterium</taxon>
    </lineage>
</organism>
<dbReference type="OrthoDB" id="9789936at2"/>
<evidence type="ECO:0000313" key="9">
    <source>
        <dbReference type="EMBL" id="PWE87618.1"/>
    </source>
</evidence>
<dbReference type="AlphaFoldDB" id="A0A2V1JYJ1"/>
<dbReference type="InterPro" id="IPR017900">
    <property type="entry name" value="4Fe4S_Fe_S_CS"/>
</dbReference>
<reference evidence="9 10" key="1">
    <citation type="submission" date="2014-09" db="EMBL/GenBank/DDBJ databases">
        <title>Butyrate-producing bacteria isolated from human gut.</title>
        <authorList>
            <person name="Zhang Q."/>
            <person name="Zhao L."/>
        </authorList>
    </citation>
    <scope>NUCLEOTIDE SEQUENCE [LARGE SCALE GENOMIC DNA]</scope>
    <source>
        <strain evidence="9 10">21</strain>
    </source>
</reference>
<dbReference type="GO" id="GO:0051539">
    <property type="term" value="F:4 iron, 4 sulfur cluster binding"/>
    <property type="evidence" value="ECO:0007669"/>
    <property type="project" value="UniProtKB-KW"/>
</dbReference>
<dbReference type="Pfam" id="PF12838">
    <property type="entry name" value="Fer4_7"/>
    <property type="match status" value="1"/>
</dbReference>
<comment type="caution">
    <text evidence="9">The sequence shown here is derived from an EMBL/GenBank/DDBJ whole genome shotgun (WGS) entry which is preliminary data.</text>
</comment>
<dbReference type="PANTHER" id="PTHR24960">
    <property type="entry name" value="PHOTOSYSTEM I IRON-SULFUR CENTER-RELATED"/>
    <property type="match status" value="1"/>
</dbReference>
<dbReference type="GO" id="GO:0046872">
    <property type="term" value="F:metal ion binding"/>
    <property type="evidence" value="ECO:0007669"/>
    <property type="project" value="UniProtKB-KW"/>
</dbReference>
<evidence type="ECO:0000256" key="7">
    <source>
        <dbReference type="ARBA" id="ARBA00023014"/>
    </source>
</evidence>
<dbReference type="SUPFAM" id="SSF54862">
    <property type="entry name" value="4Fe-4S ferredoxins"/>
    <property type="match status" value="1"/>
</dbReference>
<evidence type="ECO:0000256" key="3">
    <source>
        <dbReference type="ARBA" id="ARBA00013529"/>
    </source>
</evidence>
<keyword evidence="6" id="KW-0408">Iron</keyword>
<dbReference type="InterPro" id="IPR050157">
    <property type="entry name" value="PSI_iron-sulfur_center"/>
</dbReference>
<keyword evidence="10" id="KW-1185">Reference proteome</keyword>
<dbReference type="InterPro" id="IPR017896">
    <property type="entry name" value="4Fe4S_Fe-S-bd"/>
</dbReference>
<keyword evidence="4" id="KW-0004">4Fe-4S</keyword>
<keyword evidence="5" id="KW-0479">Metal-binding</keyword>